<proteinExistence type="inferred from homology"/>
<feature type="compositionally biased region" description="Basic and acidic residues" evidence="2">
    <location>
        <begin position="34"/>
        <end position="43"/>
    </location>
</feature>
<evidence type="ECO:0000313" key="5">
    <source>
        <dbReference type="Proteomes" id="UP000430272"/>
    </source>
</evidence>
<dbReference type="Proteomes" id="UP000430272">
    <property type="component" value="Unassembled WGS sequence"/>
</dbReference>
<dbReference type="InterPro" id="IPR036629">
    <property type="entry name" value="YjbJ_sf"/>
</dbReference>
<protein>
    <submittedName>
        <fullName evidence="4">CsbD family protein</fullName>
    </submittedName>
</protein>
<dbReference type="Gene3D" id="1.10.1470.10">
    <property type="entry name" value="YjbJ"/>
    <property type="match status" value="1"/>
</dbReference>
<dbReference type="InterPro" id="IPR008462">
    <property type="entry name" value="CsbD"/>
</dbReference>
<feature type="compositionally biased region" description="Basic and acidic residues" evidence="2">
    <location>
        <begin position="50"/>
        <end position="60"/>
    </location>
</feature>
<dbReference type="OrthoDB" id="7226109at2"/>
<keyword evidence="5" id="KW-1185">Reference proteome</keyword>
<feature type="region of interest" description="Disordered" evidence="2">
    <location>
        <begin position="1"/>
        <end position="60"/>
    </location>
</feature>
<dbReference type="EMBL" id="WTYD01000001">
    <property type="protein sequence ID" value="MXO53675.1"/>
    <property type="molecule type" value="Genomic_DNA"/>
</dbReference>
<evidence type="ECO:0000259" key="3">
    <source>
        <dbReference type="Pfam" id="PF05532"/>
    </source>
</evidence>
<dbReference type="Pfam" id="PF05532">
    <property type="entry name" value="CsbD"/>
    <property type="match status" value="1"/>
</dbReference>
<evidence type="ECO:0000256" key="1">
    <source>
        <dbReference type="ARBA" id="ARBA00009129"/>
    </source>
</evidence>
<dbReference type="RefSeq" id="WP_160660500.1">
    <property type="nucleotide sequence ID" value="NZ_BAABDV010000001.1"/>
</dbReference>
<dbReference type="AlphaFoldDB" id="A0A844Y675"/>
<dbReference type="SUPFAM" id="SSF69047">
    <property type="entry name" value="Hypothetical protein YjbJ"/>
    <property type="match status" value="1"/>
</dbReference>
<feature type="domain" description="CsbD-like" evidence="3">
    <location>
        <begin position="6"/>
        <end position="55"/>
    </location>
</feature>
<comment type="similarity">
    <text evidence="1">Belongs to the UPF0337 (CsbD) family.</text>
</comment>
<evidence type="ECO:0000256" key="2">
    <source>
        <dbReference type="SAM" id="MobiDB-lite"/>
    </source>
</evidence>
<gene>
    <name evidence="4" type="ORF">GRI47_06580</name>
</gene>
<accession>A0A844Y675</accession>
<sequence>MGELTDKIKGNTNEAIGKGKQGVADATNNASLDAEGKKQEAKGKAQQFEGEVKGKLGDDI</sequence>
<organism evidence="4 5">
    <name type="scientific">Qipengyuania pelagi</name>
    <dbReference type="NCBI Taxonomy" id="994320"/>
    <lineage>
        <taxon>Bacteria</taxon>
        <taxon>Pseudomonadati</taxon>
        <taxon>Pseudomonadota</taxon>
        <taxon>Alphaproteobacteria</taxon>
        <taxon>Sphingomonadales</taxon>
        <taxon>Erythrobacteraceae</taxon>
        <taxon>Qipengyuania</taxon>
    </lineage>
</organism>
<reference evidence="4 5" key="1">
    <citation type="submission" date="2019-12" db="EMBL/GenBank/DDBJ databases">
        <title>Genomic-based taxomic classification of the family Erythrobacteraceae.</title>
        <authorList>
            <person name="Xu L."/>
        </authorList>
    </citation>
    <scope>NUCLEOTIDE SEQUENCE [LARGE SCALE GENOMIC DNA]</scope>
    <source>
        <strain evidence="4 5">JCM 17468</strain>
    </source>
</reference>
<evidence type="ECO:0000313" key="4">
    <source>
        <dbReference type="EMBL" id="MXO53675.1"/>
    </source>
</evidence>
<name>A0A844Y675_9SPHN</name>
<comment type="caution">
    <text evidence="4">The sequence shown here is derived from an EMBL/GenBank/DDBJ whole genome shotgun (WGS) entry which is preliminary data.</text>
</comment>